<keyword evidence="1" id="KW-0175">Coiled coil</keyword>
<name>A0ABV0SCQ6_9TELE</name>
<organism evidence="3 4">
    <name type="scientific">Xenoophorus captivus</name>
    <dbReference type="NCBI Taxonomy" id="1517983"/>
    <lineage>
        <taxon>Eukaryota</taxon>
        <taxon>Metazoa</taxon>
        <taxon>Chordata</taxon>
        <taxon>Craniata</taxon>
        <taxon>Vertebrata</taxon>
        <taxon>Euteleostomi</taxon>
        <taxon>Actinopterygii</taxon>
        <taxon>Neopterygii</taxon>
        <taxon>Teleostei</taxon>
        <taxon>Neoteleostei</taxon>
        <taxon>Acanthomorphata</taxon>
        <taxon>Ovalentaria</taxon>
        <taxon>Atherinomorphae</taxon>
        <taxon>Cyprinodontiformes</taxon>
        <taxon>Goodeidae</taxon>
        <taxon>Xenoophorus</taxon>
    </lineage>
</organism>
<gene>
    <name evidence="3" type="ORF">XENOCAPTIV_001342</name>
</gene>
<evidence type="ECO:0000313" key="3">
    <source>
        <dbReference type="EMBL" id="MEQ2218313.1"/>
    </source>
</evidence>
<comment type="caution">
    <text evidence="3">The sequence shown here is derived from an EMBL/GenBank/DDBJ whole genome shotgun (WGS) entry which is preliminary data.</text>
</comment>
<sequence>LNSLRNQASKPRRSRTMSDVSQCRQASIRLQRRLSGSMMALEGWYEPRMAALLRRRQAGEEALRNCKGQVMDLKVSLAPLRDDIRRLEVERSCLEKQITLMEIEREERMADHKVGLLFRGTLMLRMLQAPDRQYCLYRRLWKNYKRR</sequence>
<protein>
    <submittedName>
        <fullName evidence="3">Uncharacterized protein</fullName>
    </submittedName>
</protein>
<feature type="non-terminal residue" evidence="3">
    <location>
        <position position="1"/>
    </location>
</feature>
<proteinExistence type="predicted"/>
<accession>A0ABV0SCQ6</accession>
<reference evidence="3 4" key="1">
    <citation type="submission" date="2021-06" db="EMBL/GenBank/DDBJ databases">
        <authorList>
            <person name="Palmer J.M."/>
        </authorList>
    </citation>
    <scope>NUCLEOTIDE SEQUENCE [LARGE SCALE GENOMIC DNA]</scope>
    <source>
        <strain evidence="3 4">XC_2019</strain>
        <tissue evidence="3">Muscle</tissue>
    </source>
</reference>
<evidence type="ECO:0000256" key="2">
    <source>
        <dbReference type="SAM" id="MobiDB-lite"/>
    </source>
</evidence>
<dbReference type="Proteomes" id="UP001434883">
    <property type="component" value="Unassembled WGS sequence"/>
</dbReference>
<dbReference type="PANTHER" id="PTHR47147">
    <property type="entry name" value="SYNCOILIN"/>
    <property type="match status" value="1"/>
</dbReference>
<feature type="coiled-coil region" evidence="1">
    <location>
        <begin position="77"/>
        <end position="104"/>
    </location>
</feature>
<dbReference type="PANTHER" id="PTHR47147:SF1">
    <property type="entry name" value="SYNCOILIN"/>
    <property type="match status" value="1"/>
</dbReference>
<feature type="region of interest" description="Disordered" evidence="2">
    <location>
        <begin position="1"/>
        <end position="21"/>
    </location>
</feature>
<keyword evidence="4" id="KW-1185">Reference proteome</keyword>
<dbReference type="EMBL" id="JAHRIN010076748">
    <property type="protein sequence ID" value="MEQ2218313.1"/>
    <property type="molecule type" value="Genomic_DNA"/>
</dbReference>
<dbReference type="InterPro" id="IPR027702">
    <property type="entry name" value="Syncoilin"/>
</dbReference>
<evidence type="ECO:0000313" key="4">
    <source>
        <dbReference type="Proteomes" id="UP001434883"/>
    </source>
</evidence>
<evidence type="ECO:0000256" key="1">
    <source>
        <dbReference type="SAM" id="Coils"/>
    </source>
</evidence>